<gene>
    <name evidence="2" type="ORF">OSV15_21390</name>
</gene>
<organism evidence="2 3">
    <name type="scientific">Stutzerimonas frequens</name>
    <dbReference type="NCBI Taxonomy" id="2968969"/>
    <lineage>
        <taxon>Bacteria</taxon>
        <taxon>Pseudomonadati</taxon>
        <taxon>Pseudomonadota</taxon>
        <taxon>Gammaproteobacteria</taxon>
        <taxon>Pseudomonadales</taxon>
        <taxon>Pseudomonadaceae</taxon>
        <taxon>Stutzerimonas</taxon>
    </lineage>
</organism>
<protein>
    <submittedName>
        <fullName evidence="2">Uncharacterized protein</fullName>
    </submittedName>
</protein>
<name>A0AA47HXQ8_9GAMM</name>
<dbReference type="EMBL" id="CP113257">
    <property type="protein sequence ID" value="WAE52183.1"/>
    <property type="molecule type" value="Genomic_DNA"/>
</dbReference>
<accession>A0AA47HXQ8</accession>
<proteinExistence type="predicted"/>
<evidence type="ECO:0000313" key="2">
    <source>
        <dbReference type="EMBL" id="WAE52183.1"/>
    </source>
</evidence>
<dbReference type="Proteomes" id="UP001164632">
    <property type="component" value="Chromosome"/>
</dbReference>
<reference evidence="2" key="1">
    <citation type="submission" date="2022-11" db="EMBL/GenBank/DDBJ databases">
        <title>Genomic of Pseudomonas TF18.</title>
        <authorList>
            <person name="Liu T."/>
        </authorList>
    </citation>
    <scope>NUCLEOTIDE SEQUENCE</scope>
    <source>
        <strain evidence="2">TF18</strain>
    </source>
</reference>
<keyword evidence="1" id="KW-0732">Signal</keyword>
<feature type="chain" id="PRO_5041237998" evidence="1">
    <location>
        <begin position="20"/>
        <end position="459"/>
    </location>
</feature>
<dbReference type="RefSeq" id="WP_267931338.1">
    <property type="nucleotide sequence ID" value="NZ_CP113257.1"/>
</dbReference>
<evidence type="ECO:0000313" key="3">
    <source>
        <dbReference type="Proteomes" id="UP001164632"/>
    </source>
</evidence>
<feature type="signal peptide" evidence="1">
    <location>
        <begin position="1"/>
        <end position="19"/>
    </location>
</feature>
<evidence type="ECO:0000256" key="1">
    <source>
        <dbReference type="SAM" id="SignalP"/>
    </source>
</evidence>
<sequence length="459" mass="46706">MKKTLLALAVAAMSANAFAVVDFDAASPAVPKFASEIKFDATNGTALTNAGNILDVTTKVGFSISADNQRYVRFDITGAEFDNAAIVTGDLTAASATFVSTVSSTGKTFVIFEIKDTGAAIAAEDVLTFAPRVKVKAGNTVNLTYKLFETAVAAVANDAAQALYSKSNNIATFTPALAAKFVATTPANIDVTAESKKFVGGLTTTTVGKLAISPTKALWTDGLEAEMADLVAAGSKVEISADMSAGKKDAADATKLDVTALTLGGNAATAIDASKATFDLVAAIGDVTTDPVTTVDVGYTVDGTTSIAETSFTGKYLVTAAANSTAQDLPIGTLSELKKNGATAEVDLALRPGGAYDNFVRISNKSGLSGNFFIKVIADDGQSATVALSEVAGQPAAIAAGASTTQMTIQQIFDAAAAKGLALSGEGKLRLVVEGQVPAGKIDVQTYTVSKDGNSFATF</sequence>
<dbReference type="AlphaFoldDB" id="A0AA47HXQ8"/>